<keyword evidence="2" id="KW-1133">Transmembrane helix</keyword>
<sequence>MWELYFVLSILIVLFSVLPKIPGTYWVFRVPDFGKIQVFIIAVLTFGFGFFLEKDLTWKIAQGILAFLIIYHGIVLIKYTPLYPVKDHKPSDKASKPLQFISANVYQFNTDYNQFINLINKCKPDVFLTMESNGDWENALTVLEKDYPFQHKVTLENTYGMHFYSKLEISESKTHFFVADDIPSIEAHLKTEDGFEFVFFGVHPPPPSPTEEKTSKERDGDLLSTAKRVKEIDKPVIVVGDFNNVAWSKSSILFRKTSELIDPRVGHAFISTFHAKYRFFRFPIDLMFHSEEIFIDTLKTLENFGSDHLPVYCKFKIDHVNDDQEERIDTADAEEKAEAEEMIEEGKKEDGQRDAIVTE</sequence>
<dbReference type="SUPFAM" id="SSF56219">
    <property type="entry name" value="DNase I-like"/>
    <property type="match status" value="1"/>
</dbReference>
<dbReference type="GO" id="GO:0004519">
    <property type="term" value="F:endonuclease activity"/>
    <property type="evidence" value="ECO:0007669"/>
    <property type="project" value="UniProtKB-KW"/>
</dbReference>
<accession>A0ABR8Z6Q7</accession>
<organism evidence="4 5">
    <name type="scientific">Chryseobacterium caseinilyticum</name>
    <dbReference type="NCBI Taxonomy" id="2771428"/>
    <lineage>
        <taxon>Bacteria</taxon>
        <taxon>Pseudomonadati</taxon>
        <taxon>Bacteroidota</taxon>
        <taxon>Flavobacteriia</taxon>
        <taxon>Flavobacteriales</taxon>
        <taxon>Weeksellaceae</taxon>
        <taxon>Chryseobacterium group</taxon>
        <taxon>Chryseobacterium</taxon>
    </lineage>
</organism>
<comment type="caution">
    <text evidence="4">The sequence shown here is derived from an EMBL/GenBank/DDBJ whole genome shotgun (WGS) entry which is preliminary data.</text>
</comment>
<evidence type="ECO:0000259" key="3">
    <source>
        <dbReference type="Pfam" id="PF03372"/>
    </source>
</evidence>
<keyword evidence="4" id="KW-0378">Hydrolase</keyword>
<dbReference type="InterPro" id="IPR036691">
    <property type="entry name" value="Endo/exonu/phosph_ase_sf"/>
</dbReference>
<evidence type="ECO:0000313" key="5">
    <source>
        <dbReference type="Proteomes" id="UP000637299"/>
    </source>
</evidence>
<dbReference type="EMBL" id="JACYFS010000001">
    <property type="protein sequence ID" value="MBD8080979.1"/>
    <property type="molecule type" value="Genomic_DNA"/>
</dbReference>
<keyword evidence="4" id="KW-0255">Endonuclease</keyword>
<dbReference type="Pfam" id="PF03372">
    <property type="entry name" value="Exo_endo_phos"/>
    <property type="match status" value="1"/>
</dbReference>
<evidence type="ECO:0000256" key="2">
    <source>
        <dbReference type="SAM" id="Phobius"/>
    </source>
</evidence>
<proteinExistence type="predicted"/>
<feature type="transmembrane region" description="Helical" evidence="2">
    <location>
        <begin position="64"/>
        <end position="83"/>
    </location>
</feature>
<keyword evidence="2" id="KW-0472">Membrane</keyword>
<reference evidence="4 5" key="1">
    <citation type="submission" date="2020-09" db="EMBL/GenBank/DDBJ databases">
        <title>Genome seq and assembly of Chryseobacterium sp.</title>
        <authorList>
            <person name="Chhetri G."/>
        </authorList>
    </citation>
    <scope>NUCLEOTIDE SEQUENCE [LARGE SCALE GENOMIC DNA]</scope>
    <source>
        <strain evidence="4 5">GCR10</strain>
    </source>
</reference>
<gene>
    <name evidence="4" type="ORF">IC610_00925</name>
</gene>
<keyword evidence="2" id="KW-0812">Transmembrane</keyword>
<keyword evidence="4" id="KW-0540">Nuclease</keyword>
<dbReference type="InterPro" id="IPR005135">
    <property type="entry name" value="Endo/exonuclease/phosphatase"/>
</dbReference>
<feature type="transmembrane region" description="Helical" evidence="2">
    <location>
        <begin position="35"/>
        <end position="52"/>
    </location>
</feature>
<feature type="domain" description="Endonuclease/exonuclease/phosphatase" evidence="3">
    <location>
        <begin position="102"/>
        <end position="308"/>
    </location>
</feature>
<feature type="compositionally biased region" description="Basic and acidic residues" evidence="1">
    <location>
        <begin position="344"/>
        <end position="353"/>
    </location>
</feature>
<evidence type="ECO:0000313" key="4">
    <source>
        <dbReference type="EMBL" id="MBD8080979.1"/>
    </source>
</evidence>
<evidence type="ECO:0000256" key="1">
    <source>
        <dbReference type="SAM" id="MobiDB-lite"/>
    </source>
</evidence>
<dbReference type="Proteomes" id="UP000637299">
    <property type="component" value="Unassembled WGS sequence"/>
</dbReference>
<keyword evidence="5" id="KW-1185">Reference proteome</keyword>
<feature type="region of interest" description="Disordered" evidence="1">
    <location>
        <begin position="333"/>
        <end position="359"/>
    </location>
</feature>
<dbReference type="Gene3D" id="3.60.10.10">
    <property type="entry name" value="Endonuclease/exonuclease/phosphatase"/>
    <property type="match status" value="1"/>
</dbReference>
<dbReference type="RefSeq" id="WP_191734801.1">
    <property type="nucleotide sequence ID" value="NZ_JACYFS010000001.1"/>
</dbReference>
<protein>
    <submittedName>
        <fullName evidence="4">Endonuclease/exonuclease/phosphatase family protein</fullName>
    </submittedName>
</protein>
<name>A0ABR8Z6Q7_9FLAO</name>